<protein>
    <submittedName>
        <fullName evidence="1">P-loop containing nucleoside triphosphate hydrolase protein</fullName>
    </submittedName>
</protein>
<organism evidence="1 2">
    <name type="scientific">Hypoxylon rubiginosum</name>
    <dbReference type="NCBI Taxonomy" id="110542"/>
    <lineage>
        <taxon>Eukaryota</taxon>
        <taxon>Fungi</taxon>
        <taxon>Dikarya</taxon>
        <taxon>Ascomycota</taxon>
        <taxon>Pezizomycotina</taxon>
        <taxon>Sordariomycetes</taxon>
        <taxon>Xylariomycetidae</taxon>
        <taxon>Xylariales</taxon>
        <taxon>Hypoxylaceae</taxon>
        <taxon>Hypoxylon</taxon>
    </lineage>
</organism>
<sequence>MAKYPDSTPAPEAPLTGGPLRILSLGLPRTGSSSTAEALRILGYRRVHHGTEMLLEGWDVTWIERAALAHFPSLSSKDPRPQPFTRAQWDEIFGSFDAVTDYGCMHALPLIAAYPEAKVILAYRDVDDWERSVNEVIIDRFWPRRTPAALLVRGLVWLAGAREPVITGIQQTFLGRFGAAGPDELRANLRTVYAQHMREVQEAVPPERLLHYKLGDGWEPLCKFLGKEVPEGVPFPRRNDAKAFGVLYDRFQRQKIRKIIWVLVRYGVLLVIIAGVTLQHRRIAALW</sequence>
<accession>A0ACC0CZ92</accession>
<keyword evidence="2" id="KW-1185">Reference proteome</keyword>
<dbReference type="Proteomes" id="UP001497680">
    <property type="component" value="Unassembled WGS sequence"/>
</dbReference>
<proteinExistence type="predicted"/>
<gene>
    <name evidence="1" type="ORF">F4821DRAFT_270421</name>
</gene>
<evidence type="ECO:0000313" key="2">
    <source>
        <dbReference type="Proteomes" id="UP001497680"/>
    </source>
</evidence>
<name>A0ACC0CZ92_9PEZI</name>
<dbReference type="EMBL" id="MU394322">
    <property type="protein sequence ID" value="KAI6085783.1"/>
    <property type="molecule type" value="Genomic_DNA"/>
</dbReference>
<reference evidence="1 2" key="1">
    <citation type="journal article" date="2022" name="New Phytol.">
        <title>Ecological generalism drives hyperdiversity of secondary metabolite gene clusters in xylarialean endophytes.</title>
        <authorList>
            <person name="Franco M.E.E."/>
            <person name="Wisecaver J.H."/>
            <person name="Arnold A.E."/>
            <person name="Ju Y.M."/>
            <person name="Slot J.C."/>
            <person name="Ahrendt S."/>
            <person name="Moore L.P."/>
            <person name="Eastman K.E."/>
            <person name="Scott K."/>
            <person name="Konkel Z."/>
            <person name="Mondo S.J."/>
            <person name="Kuo A."/>
            <person name="Hayes R.D."/>
            <person name="Haridas S."/>
            <person name="Andreopoulos B."/>
            <person name="Riley R."/>
            <person name="LaButti K."/>
            <person name="Pangilinan J."/>
            <person name="Lipzen A."/>
            <person name="Amirebrahimi M."/>
            <person name="Yan J."/>
            <person name="Adam C."/>
            <person name="Keymanesh K."/>
            <person name="Ng V."/>
            <person name="Louie K."/>
            <person name="Northen T."/>
            <person name="Drula E."/>
            <person name="Henrissat B."/>
            <person name="Hsieh H.M."/>
            <person name="Youens-Clark K."/>
            <person name="Lutzoni F."/>
            <person name="Miadlikowska J."/>
            <person name="Eastwood D.C."/>
            <person name="Hamelin R.C."/>
            <person name="Grigoriev I.V."/>
            <person name="U'Ren J.M."/>
        </authorList>
    </citation>
    <scope>NUCLEOTIDE SEQUENCE [LARGE SCALE GENOMIC DNA]</scope>
    <source>
        <strain evidence="1 2">ER1909</strain>
    </source>
</reference>
<evidence type="ECO:0000313" key="1">
    <source>
        <dbReference type="EMBL" id="KAI6085783.1"/>
    </source>
</evidence>
<keyword evidence="1" id="KW-0378">Hydrolase</keyword>
<comment type="caution">
    <text evidence="1">The sequence shown here is derived from an EMBL/GenBank/DDBJ whole genome shotgun (WGS) entry which is preliminary data.</text>
</comment>